<evidence type="ECO:0000313" key="3">
    <source>
        <dbReference type="Proteomes" id="UP000008549"/>
    </source>
</evidence>
<dbReference type="KEGG" id="cbr:CBG_23852"/>
<name>A8WJF9_CAEBR</name>
<gene>
    <name evidence="2" type="ORF">CBG23852</name>
    <name evidence="2" type="ORF">CBG_23852</name>
</gene>
<dbReference type="AlphaFoldDB" id="A8WJF9"/>
<evidence type="ECO:0000313" key="2">
    <source>
        <dbReference type="EMBL" id="CAP20601.1"/>
    </source>
</evidence>
<dbReference type="EMBL" id="HE601356">
    <property type="protein sequence ID" value="CAP20601.1"/>
    <property type="molecule type" value="Genomic_DNA"/>
</dbReference>
<organism evidence="2 3">
    <name type="scientific">Caenorhabditis briggsae</name>
    <dbReference type="NCBI Taxonomy" id="6238"/>
    <lineage>
        <taxon>Eukaryota</taxon>
        <taxon>Metazoa</taxon>
        <taxon>Ecdysozoa</taxon>
        <taxon>Nematoda</taxon>
        <taxon>Chromadorea</taxon>
        <taxon>Rhabditida</taxon>
        <taxon>Rhabditina</taxon>
        <taxon>Rhabditomorpha</taxon>
        <taxon>Rhabditoidea</taxon>
        <taxon>Rhabditidae</taxon>
        <taxon>Peloderinae</taxon>
        <taxon>Caenorhabditis</taxon>
    </lineage>
</organism>
<reference evidence="2 3" key="2">
    <citation type="journal article" date="2011" name="PLoS Genet.">
        <title>Caenorhabditis briggsae recombinant inbred line genotypes reveal inter-strain incompatibility and the evolution of recombination.</title>
        <authorList>
            <person name="Ross J.A."/>
            <person name="Koboldt D.C."/>
            <person name="Staisch J.E."/>
            <person name="Chamberlin H.M."/>
            <person name="Gupta B.P."/>
            <person name="Miller R.D."/>
            <person name="Baird S.E."/>
            <person name="Haag E.S."/>
        </authorList>
    </citation>
    <scope>NUCLEOTIDE SEQUENCE [LARGE SCALE GENOMIC DNA]</scope>
    <source>
        <strain evidence="2 3">AF16</strain>
    </source>
</reference>
<keyword evidence="3" id="KW-1185">Reference proteome</keyword>
<dbReference type="GeneID" id="8589948"/>
<dbReference type="CTD" id="8589948"/>
<sequence length="51" mass="6064">LAVPDVPLEETPKDNRNTVPSPTPIKLEKRSRKVTFIEIRHLRHNLLYRFK</sequence>
<protein>
    <submittedName>
        <fullName evidence="2">Protein CBG23852</fullName>
    </submittedName>
</protein>
<dbReference type="Proteomes" id="UP000008549">
    <property type="component" value="Unassembled WGS sequence"/>
</dbReference>
<dbReference type="RefSeq" id="XP_002647947.1">
    <property type="nucleotide sequence ID" value="XM_002647901.1"/>
</dbReference>
<evidence type="ECO:0000256" key="1">
    <source>
        <dbReference type="SAM" id="MobiDB-lite"/>
    </source>
</evidence>
<feature type="non-terminal residue" evidence="2">
    <location>
        <position position="1"/>
    </location>
</feature>
<feature type="region of interest" description="Disordered" evidence="1">
    <location>
        <begin position="1"/>
        <end position="25"/>
    </location>
</feature>
<dbReference type="InParanoid" id="A8WJF9"/>
<reference evidence="2 3" key="1">
    <citation type="journal article" date="2003" name="PLoS Biol.">
        <title>The genome sequence of Caenorhabditis briggsae: a platform for comparative genomics.</title>
        <authorList>
            <person name="Stein L.D."/>
            <person name="Bao Z."/>
            <person name="Blasiar D."/>
            <person name="Blumenthal T."/>
            <person name="Brent M.R."/>
            <person name="Chen N."/>
            <person name="Chinwalla A."/>
            <person name="Clarke L."/>
            <person name="Clee C."/>
            <person name="Coghlan A."/>
            <person name="Coulson A."/>
            <person name="D'Eustachio P."/>
            <person name="Fitch D.H."/>
            <person name="Fulton L.A."/>
            <person name="Fulton R.E."/>
            <person name="Griffiths-Jones S."/>
            <person name="Harris T.W."/>
            <person name="Hillier L.W."/>
            <person name="Kamath R."/>
            <person name="Kuwabara P.E."/>
            <person name="Mardis E.R."/>
            <person name="Marra M.A."/>
            <person name="Miner T.L."/>
            <person name="Minx P."/>
            <person name="Mullikin J.C."/>
            <person name="Plumb R.W."/>
            <person name="Rogers J."/>
            <person name="Schein J.E."/>
            <person name="Sohrmann M."/>
            <person name="Spieth J."/>
            <person name="Stajich J.E."/>
            <person name="Wei C."/>
            <person name="Willey D."/>
            <person name="Wilson R.K."/>
            <person name="Durbin R."/>
            <person name="Waterston R.H."/>
        </authorList>
    </citation>
    <scope>NUCLEOTIDE SEQUENCE [LARGE SCALE GENOMIC DNA]</scope>
    <source>
        <strain evidence="2 3">AF16</strain>
    </source>
</reference>
<proteinExistence type="predicted"/>
<dbReference type="HOGENOM" id="CLU_3108388_0_0_1"/>
<accession>A8WJF9</accession>